<feature type="active site" description="Proton acceptor" evidence="4">
    <location>
        <position position="291"/>
    </location>
</feature>
<evidence type="ECO:0000256" key="4">
    <source>
        <dbReference type="PIRSR" id="PIRSR005739-1"/>
    </source>
</evidence>
<dbReference type="OrthoDB" id="2410195at2759"/>
<sequence>MMEQTLEQLRQFAVDADTASKRNLSLALREFSYALESPEDTTARITSYILEAAVVRTGIDVKLFKCLANSETPLRVEDLASESGMEADFAGRYLRCLASFGYIDEPSSNMFVANNVTKAIDDPGRQAEIIHYFDTVGPAICAMPEFHRIHGYTNPPSATNCPFQLAYQTSKSAFEFMPELSQYRLDAFHTYMSTRTANAKSWLSVYPFAQEIDESGPSDVVFVDVGGGAGHQCVELRKAFPELQGRVIVQDLEYPINKRLQHPGVEGMVHDAFKKQPVKGARFYYLRAVLHDWSDEACVSMLSNLKPAMDLQSRILIDEQVLPDQSVDRIAAGMDLTMMACFGSKERTESQWKNMLDDVGLLIERQRRYEGRVGYETVMTVRKKELS</sequence>
<dbReference type="Gene3D" id="3.40.50.150">
    <property type="entry name" value="Vaccinia Virus protein VP39"/>
    <property type="match status" value="1"/>
</dbReference>
<dbReference type="GO" id="GO:0008171">
    <property type="term" value="F:O-methyltransferase activity"/>
    <property type="evidence" value="ECO:0007669"/>
    <property type="project" value="InterPro"/>
</dbReference>
<evidence type="ECO:0000256" key="2">
    <source>
        <dbReference type="ARBA" id="ARBA00022679"/>
    </source>
</evidence>
<feature type="domain" description="O-methyltransferase C-terminal" evidence="5">
    <location>
        <begin position="221"/>
        <end position="360"/>
    </location>
</feature>
<evidence type="ECO:0000259" key="5">
    <source>
        <dbReference type="Pfam" id="PF00891"/>
    </source>
</evidence>
<dbReference type="SUPFAM" id="SSF46785">
    <property type="entry name" value="Winged helix' DNA-binding domain"/>
    <property type="match status" value="1"/>
</dbReference>
<evidence type="ECO:0000313" key="7">
    <source>
        <dbReference type="Proteomes" id="UP000800092"/>
    </source>
</evidence>
<keyword evidence="7" id="KW-1185">Reference proteome</keyword>
<dbReference type="PANTHER" id="PTHR43712">
    <property type="entry name" value="PUTATIVE (AFU_ORTHOLOGUE AFUA_4G14580)-RELATED"/>
    <property type="match status" value="1"/>
</dbReference>
<gene>
    <name evidence="6" type="ORF">EV356DRAFT_522268</name>
</gene>
<dbReference type="InterPro" id="IPR001077">
    <property type="entry name" value="COMT_C"/>
</dbReference>
<keyword evidence="2 6" id="KW-0808">Transferase</keyword>
<dbReference type="EMBL" id="ML991784">
    <property type="protein sequence ID" value="KAF2236503.1"/>
    <property type="molecule type" value="Genomic_DNA"/>
</dbReference>
<name>A0A6A6HG46_VIRVR</name>
<dbReference type="AlphaFoldDB" id="A0A6A6HG46"/>
<dbReference type="PANTHER" id="PTHR43712:SF1">
    <property type="entry name" value="HYPOTHETICAL O-METHYLTRANSFERASE (EUROFUNG)-RELATED"/>
    <property type="match status" value="1"/>
</dbReference>
<reference evidence="6" key="1">
    <citation type="journal article" date="2020" name="Stud. Mycol.">
        <title>101 Dothideomycetes genomes: a test case for predicting lifestyles and emergence of pathogens.</title>
        <authorList>
            <person name="Haridas S."/>
            <person name="Albert R."/>
            <person name="Binder M."/>
            <person name="Bloem J."/>
            <person name="Labutti K."/>
            <person name="Salamov A."/>
            <person name="Andreopoulos B."/>
            <person name="Baker S."/>
            <person name="Barry K."/>
            <person name="Bills G."/>
            <person name="Bluhm B."/>
            <person name="Cannon C."/>
            <person name="Castanera R."/>
            <person name="Culley D."/>
            <person name="Daum C."/>
            <person name="Ezra D."/>
            <person name="Gonzalez J."/>
            <person name="Henrissat B."/>
            <person name="Kuo A."/>
            <person name="Liang C."/>
            <person name="Lipzen A."/>
            <person name="Lutzoni F."/>
            <person name="Magnuson J."/>
            <person name="Mondo S."/>
            <person name="Nolan M."/>
            <person name="Ohm R."/>
            <person name="Pangilinan J."/>
            <person name="Park H.-J."/>
            <person name="Ramirez L."/>
            <person name="Alfaro M."/>
            <person name="Sun H."/>
            <person name="Tritt A."/>
            <person name="Yoshinaga Y."/>
            <person name="Zwiers L.-H."/>
            <person name="Turgeon B."/>
            <person name="Goodwin S."/>
            <person name="Spatafora J."/>
            <person name="Crous P."/>
            <person name="Grigoriev I."/>
        </authorList>
    </citation>
    <scope>NUCLEOTIDE SEQUENCE</scope>
    <source>
        <strain evidence="6">Tuck. ex Michener</strain>
    </source>
</reference>
<dbReference type="InterPro" id="IPR036390">
    <property type="entry name" value="WH_DNA-bd_sf"/>
</dbReference>
<accession>A0A6A6HG46</accession>
<dbReference type="Pfam" id="PF00891">
    <property type="entry name" value="Methyltransf_2"/>
    <property type="match status" value="1"/>
</dbReference>
<evidence type="ECO:0000313" key="6">
    <source>
        <dbReference type="EMBL" id="KAF2236503.1"/>
    </source>
</evidence>
<keyword evidence="3" id="KW-0949">S-adenosyl-L-methionine</keyword>
<organism evidence="6 7">
    <name type="scientific">Viridothelium virens</name>
    <name type="common">Speckled blister lichen</name>
    <name type="synonym">Trypethelium virens</name>
    <dbReference type="NCBI Taxonomy" id="1048519"/>
    <lineage>
        <taxon>Eukaryota</taxon>
        <taxon>Fungi</taxon>
        <taxon>Dikarya</taxon>
        <taxon>Ascomycota</taxon>
        <taxon>Pezizomycotina</taxon>
        <taxon>Dothideomycetes</taxon>
        <taxon>Dothideomycetes incertae sedis</taxon>
        <taxon>Trypetheliales</taxon>
        <taxon>Trypetheliaceae</taxon>
        <taxon>Viridothelium</taxon>
    </lineage>
</organism>
<protein>
    <submittedName>
        <fullName evidence="6">S-adenosyl-L-methionine-dependent methyltransferase</fullName>
    </submittedName>
</protein>
<dbReference type="InterPro" id="IPR036388">
    <property type="entry name" value="WH-like_DNA-bd_sf"/>
</dbReference>
<dbReference type="Proteomes" id="UP000800092">
    <property type="component" value="Unassembled WGS sequence"/>
</dbReference>
<proteinExistence type="predicted"/>
<evidence type="ECO:0000256" key="1">
    <source>
        <dbReference type="ARBA" id="ARBA00022603"/>
    </source>
</evidence>
<dbReference type="Gene3D" id="1.10.10.10">
    <property type="entry name" value="Winged helix-like DNA-binding domain superfamily/Winged helix DNA-binding domain"/>
    <property type="match status" value="1"/>
</dbReference>
<dbReference type="InterPro" id="IPR016461">
    <property type="entry name" value="COMT-like"/>
</dbReference>
<evidence type="ECO:0000256" key="3">
    <source>
        <dbReference type="ARBA" id="ARBA00022691"/>
    </source>
</evidence>
<dbReference type="PROSITE" id="PS51683">
    <property type="entry name" value="SAM_OMT_II"/>
    <property type="match status" value="1"/>
</dbReference>
<dbReference type="InterPro" id="IPR029063">
    <property type="entry name" value="SAM-dependent_MTases_sf"/>
</dbReference>
<dbReference type="SUPFAM" id="SSF53335">
    <property type="entry name" value="S-adenosyl-L-methionine-dependent methyltransferases"/>
    <property type="match status" value="1"/>
</dbReference>
<keyword evidence="1 6" id="KW-0489">Methyltransferase</keyword>
<dbReference type="GO" id="GO:0032259">
    <property type="term" value="P:methylation"/>
    <property type="evidence" value="ECO:0007669"/>
    <property type="project" value="UniProtKB-KW"/>
</dbReference>